<dbReference type="AlphaFoldDB" id="A0A1I8AD88"/>
<name>A0A1I8AD88_9BILA</name>
<evidence type="ECO:0000313" key="2">
    <source>
        <dbReference type="Proteomes" id="UP000095287"/>
    </source>
</evidence>
<reference evidence="3" key="1">
    <citation type="submission" date="2016-11" db="UniProtKB">
        <authorList>
            <consortium name="WormBaseParasite"/>
        </authorList>
    </citation>
    <scope>IDENTIFICATION</scope>
</reference>
<dbReference type="WBParaSite" id="L893_g4255.t1">
    <property type="protein sequence ID" value="L893_g4255.t1"/>
    <property type="gene ID" value="L893_g4255"/>
</dbReference>
<evidence type="ECO:0000313" key="3">
    <source>
        <dbReference type="WBParaSite" id="L893_g4255.t1"/>
    </source>
</evidence>
<accession>A0A1I8AD88</accession>
<proteinExistence type="predicted"/>
<protein>
    <submittedName>
        <fullName evidence="3">Uncharacterized protein</fullName>
    </submittedName>
</protein>
<feature type="region of interest" description="Disordered" evidence="1">
    <location>
        <begin position="52"/>
        <end position="75"/>
    </location>
</feature>
<evidence type="ECO:0000256" key="1">
    <source>
        <dbReference type="SAM" id="MobiDB-lite"/>
    </source>
</evidence>
<dbReference type="Proteomes" id="UP000095287">
    <property type="component" value="Unplaced"/>
</dbReference>
<organism evidence="2 3">
    <name type="scientific">Steinernema glaseri</name>
    <dbReference type="NCBI Taxonomy" id="37863"/>
    <lineage>
        <taxon>Eukaryota</taxon>
        <taxon>Metazoa</taxon>
        <taxon>Ecdysozoa</taxon>
        <taxon>Nematoda</taxon>
        <taxon>Chromadorea</taxon>
        <taxon>Rhabditida</taxon>
        <taxon>Tylenchina</taxon>
        <taxon>Panagrolaimomorpha</taxon>
        <taxon>Strongyloidoidea</taxon>
        <taxon>Steinernematidae</taxon>
        <taxon>Steinernema</taxon>
    </lineage>
</organism>
<keyword evidence="2" id="KW-1185">Reference proteome</keyword>
<sequence>MGQTTIKKILRISSSGDPGTEGKIIALKDTDSPARPAGVSVPGRLYSSAADRLDDTNNTWGRRRGRRTKSPSGVFVDDAPAAVPITSRCRSVIGRQVDAAGRLPASGSGLSVDKKDTGRTCRGRPGIRLFAQDLLGRWRSVSGDGGVNKLLVGTDDDGDDSGLFWSGGDGERIWELSSTFPIDGDSTLLGSRKKRFGEQNEEVTVVLGSSPNVFLVEGSGYTRKAQVRETDINRAHGSRGLRGERRLQWVTDGPLACWRESRRLYGADPGATWRFARSWAERTPTESGGFFPPFPDAPPKMPKFRKHSRRRALLLSTIASRFFTHFGAVLPCLPPSAMAP</sequence>